<name>A0A834XTA9_APHGI</name>
<protein>
    <recommendedName>
        <fullName evidence="11">Reticulocalbin-3</fullName>
    </recommendedName>
</protein>
<dbReference type="InterPro" id="IPR002048">
    <property type="entry name" value="EF_hand_dom"/>
</dbReference>
<dbReference type="PANTHER" id="PTHR10827:SF95">
    <property type="entry name" value="LD34388P"/>
    <property type="match status" value="1"/>
</dbReference>
<keyword evidence="3 13" id="KW-0732">Signal</keyword>
<evidence type="ECO:0000256" key="8">
    <source>
        <dbReference type="ARBA" id="ARBA00023186"/>
    </source>
</evidence>
<evidence type="ECO:0000256" key="10">
    <source>
        <dbReference type="ARBA" id="ARBA00063143"/>
    </source>
</evidence>
<evidence type="ECO:0000256" key="11">
    <source>
        <dbReference type="ARBA" id="ARBA00072696"/>
    </source>
</evidence>
<keyword evidence="16" id="KW-1185">Reference proteome</keyword>
<dbReference type="Proteomes" id="UP000639338">
    <property type="component" value="Unassembled WGS sequence"/>
</dbReference>
<feature type="chain" id="PRO_5032984569" description="Reticulocalbin-3" evidence="13">
    <location>
        <begin position="26"/>
        <end position="327"/>
    </location>
</feature>
<dbReference type="GO" id="GO:0005509">
    <property type="term" value="F:calcium ion binding"/>
    <property type="evidence" value="ECO:0007669"/>
    <property type="project" value="InterPro"/>
</dbReference>
<dbReference type="CDD" id="cd16227">
    <property type="entry name" value="EFh_CREC_RCN2_like"/>
    <property type="match status" value="1"/>
</dbReference>
<evidence type="ECO:0000256" key="2">
    <source>
        <dbReference type="ARBA" id="ARBA00022723"/>
    </source>
</evidence>
<gene>
    <name evidence="15" type="ORF">HCN44_008911</name>
</gene>
<comment type="function">
    <text evidence="9">Probable molecular chaperone assisting protein biosynthesis and transport in the endoplasmic reticulum. Required for the proper biosynthesis and transport of pulmonary surfactant-associated protein A/SP-A, pulmonary surfactant-associated protein D/SP-D and the lipid transporter ABCA3. By regulating both the proper expression and the degradation through the endoplasmic reticulum-associated protein degradation pathway of these proteins plays a crucial role in pulmonary surfactant homeostasis. Has an anti-fibrotic activity by negatively regulating the secretion of type I and type III collagens. This calcium-binding protein also transiently associates with immature PCSK6 and regulates its secretion.</text>
</comment>
<comment type="subcellular location">
    <subcellularLocation>
        <location evidence="1">Endoplasmic reticulum lumen</location>
    </subcellularLocation>
</comment>
<feature type="domain" description="EF-hand" evidence="14">
    <location>
        <begin position="85"/>
        <end position="120"/>
    </location>
</feature>
<evidence type="ECO:0000256" key="12">
    <source>
        <dbReference type="SAM" id="MobiDB-lite"/>
    </source>
</evidence>
<keyword evidence="4" id="KW-0677">Repeat</keyword>
<evidence type="ECO:0000256" key="9">
    <source>
        <dbReference type="ARBA" id="ARBA00056975"/>
    </source>
</evidence>
<evidence type="ECO:0000256" key="7">
    <source>
        <dbReference type="ARBA" id="ARBA00023180"/>
    </source>
</evidence>
<evidence type="ECO:0000256" key="4">
    <source>
        <dbReference type="ARBA" id="ARBA00022737"/>
    </source>
</evidence>
<keyword evidence="8" id="KW-0143">Chaperone</keyword>
<organism evidence="15 16">
    <name type="scientific">Aphidius gifuensis</name>
    <name type="common">Parasitoid wasp</name>
    <dbReference type="NCBI Taxonomy" id="684658"/>
    <lineage>
        <taxon>Eukaryota</taxon>
        <taxon>Metazoa</taxon>
        <taxon>Ecdysozoa</taxon>
        <taxon>Arthropoda</taxon>
        <taxon>Hexapoda</taxon>
        <taxon>Insecta</taxon>
        <taxon>Pterygota</taxon>
        <taxon>Neoptera</taxon>
        <taxon>Endopterygota</taxon>
        <taxon>Hymenoptera</taxon>
        <taxon>Apocrita</taxon>
        <taxon>Ichneumonoidea</taxon>
        <taxon>Braconidae</taxon>
        <taxon>Aphidiinae</taxon>
        <taxon>Aphidius</taxon>
    </lineage>
</organism>
<dbReference type="SMART" id="SM00054">
    <property type="entry name" value="EFh"/>
    <property type="match status" value="5"/>
</dbReference>
<evidence type="ECO:0000256" key="3">
    <source>
        <dbReference type="ARBA" id="ARBA00022729"/>
    </source>
</evidence>
<comment type="subunit">
    <text evidence="10">Interacts with PCSK6 (immature form including the propeptide); probably involved in the maturation and the secretion of PCSK6.</text>
</comment>
<feature type="domain" description="EF-hand" evidence="14">
    <location>
        <begin position="273"/>
        <end position="308"/>
    </location>
</feature>
<keyword evidence="7" id="KW-0325">Glycoprotein</keyword>
<dbReference type="PANTHER" id="PTHR10827">
    <property type="entry name" value="RETICULOCALBIN"/>
    <property type="match status" value="1"/>
</dbReference>
<dbReference type="PROSITE" id="PS00018">
    <property type="entry name" value="EF_HAND_1"/>
    <property type="match status" value="6"/>
</dbReference>
<feature type="compositionally biased region" description="Basic and acidic residues" evidence="12">
    <location>
        <begin position="48"/>
        <end position="59"/>
    </location>
</feature>
<dbReference type="InterPro" id="IPR018247">
    <property type="entry name" value="EF_Hand_1_Ca_BS"/>
</dbReference>
<dbReference type="FunFam" id="1.10.238.10:FF:000104">
    <property type="entry name" value="calumenin isoform X1"/>
    <property type="match status" value="1"/>
</dbReference>
<sequence length="327" mass="37737">MLIIQKILIVMSVISSVEILTKCQAAHIHTHQQKVGSNERTQDGAFSPRDRDHFTDGNHHQEFDHEAIIGSVKEAEEFDHLPIDESKKRLKILLEKMDLDGDNYIERNELKAWILRSFSMLSAEESLDRLQDADTNDDGKISWEEILHDTYGSDPEDLAIDEKLVSDDKATFKLADLNNDGYLDTEEFKAYSHPEESPRMYPLLLEQSLEEKDTDNDKFISFQEYLGDRARDEDKEWLLAEKDKFDNDLDKNNDGKLEASEILSWLVPSNDDLATDEVDHLFAASDDDHDNRLSFDEVLEHHDVFVGSEATDYGDYLHDIERFADEL</sequence>
<evidence type="ECO:0000256" key="6">
    <source>
        <dbReference type="ARBA" id="ARBA00022837"/>
    </source>
</evidence>
<evidence type="ECO:0000313" key="15">
    <source>
        <dbReference type="EMBL" id="KAF7991540.1"/>
    </source>
</evidence>
<evidence type="ECO:0000313" key="16">
    <source>
        <dbReference type="Proteomes" id="UP000639338"/>
    </source>
</evidence>
<dbReference type="GO" id="GO:0015031">
    <property type="term" value="P:protein transport"/>
    <property type="evidence" value="ECO:0007669"/>
    <property type="project" value="UniProtKB-ARBA"/>
</dbReference>
<dbReference type="SUPFAM" id="SSF47473">
    <property type="entry name" value="EF-hand"/>
    <property type="match status" value="2"/>
</dbReference>
<dbReference type="EMBL" id="JACMRX010000004">
    <property type="protein sequence ID" value="KAF7991540.1"/>
    <property type="molecule type" value="Genomic_DNA"/>
</dbReference>
<keyword evidence="5" id="KW-0256">Endoplasmic reticulum</keyword>
<dbReference type="OrthoDB" id="293868at2759"/>
<keyword evidence="6" id="KW-0106">Calcium</keyword>
<evidence type="ECO:0000256" key="1">
    <source>
        <dbReference type="ARBA" id="ARBA00004319"/>
    </source>
</evidence>
<comment type="caution">
    <text evidence="15">The sequence shown here is derived from an EMBL/GenBank/DDBJ whole genome shotgun (WGS) entry which is preliminary data.</text>
</comment>
<evidence type="ECO:0000256" key="5">
    <source>
        <dbReference type="ARBA" id="ARBA00022824"/>
    </source>
</evidence>
<evidence type="ECO:0000259" key="14">
    <source>
        <dbReference type="PROSITE" id="PS50222"/>
    </source>
</evidence>
<proteinExistence type="predicted"/>
<accession>A0A834XTA9</accession>
<feature type="domain" description="EF-hand" evidence="14">
    <location>
        <begin position="163"/>
        <end position="198"/>
    </location>
</feature>
<dbReference type="PROSITE" id="PS50222">
    <property type="entry name" value="EF_HAND_2"/>
    <property type="match status" value="3"/>
</dbReference>
<dbReference type="Gene3D" id="1.10.238.10">
    <property type="entry name" value="EF-hand"/>
    <property type="match status" value="3"/>
</dbReference>
<reference evidence="15 16" key="1">
    <citation type="submission" date="2020-08" db="EMBL/GenBank/DDBJ databases">
        <title>Aphidius gifuensis genome sequencing and assembly.</title>
        <authorList>
            <person name="Du Z."/>
        </authorList>
    </citation>
    <scope>NUCLEOTIDE SEQUENCE [LARGE SCALE GENOMIC DNA]</scope>
    <source>
        <strain evidence="15">YNYX2018</strain>
        <tissue evidence="15">Adults</tissue>
    </source>
</reference>
<dbReference type="Pfam" id="PF13499">
    <property type="entry name" value="EF-hand_7"/>
    <property type="match status" value="3"/>
</dbReference>
<evidence type="ECO:0000256" key="13">
    <source>
        <dbReference type="SAM" id="SignalP"/>
    </source>
</evidence>
<keyword evidence="2" id="KW-0479">Metal-binding</keyword>
<feature type="region of interest" description="Disordered" evidence="12">
    <location>
        <begin position="30"/>
        <end position="59"/>
    </location>
</feature>
<feature type="signal peptide" evidence="13">
    <location>
        <begin position="1"/>
        <end position="25"/>
    </location>
</feature>
<dbReference type="GO" id="GO:0005788">
    <property type="term" value="C:endoplasmic reticulum lumen"/>
    <property type="evidence" value="ECO:0007669"/>
    <property type="project" value="UniProtKB-SubCell"/>
</dbReference>
<dbReference type="AlphaFoldDB" id="A0A834XTA9"/>
<dbReference type="InterPro" id="IPR011992">
    <property type="entry name" value="EF-hand-dom_pair"/>
</dbReference>